<dbReference type="Proteomes" id="UP000269544">
    <property type="component" value="Chromosome"/>
</dbReference>
<evidence type="ECO:0000313" key="2">
    <source>
        <dbReference type="EMBL" id="VEJ35894.1"/>
    </source>
</evidence>
<dbReference type="KEGG" id="piv:NCTC13079_01082"/>
<evidence type="ECO:0000259" key="1">
    <source>
        <dbReference type="Pfam" id="PF11823"/>
    </source>
</evidence>
<gene>
    <name evidence="2" type="ORF">NCTC13079_01082</name>
</gene>
<dbReference type="Pfam" id="PF11823">
    <property type="entry name" value="Se_S_carrier"/>
    <property type="match status" value="1"/>
</dbReference>
<organism evidence="2 3">
    <name type="scientific">Aedoeadaptatus ivorii</name>
    <dbReference type="NCBI Taxonomy" id="54006"/>
    <lineage>
        <taxon>Bacteria</taxon>
        <taxon>Bacillati</taxon>
        <taxon>Bacillota</taxon>
        <taxon>Tissierellia</taxon>
        <taxon>Tissierellales</taxon>
        <taxon>Peptoniphilaceae</taxon>
        <taxon>Aedoeadaptatus</taxon>
    </lineage>
</organism>
<keyword evidence="3" id="KW-1185">Reference proteome</keyword>
<dbReference type="RefSeq" id="WP_126465647.1">
    <property type="nucleotide sequence ID" value="NZ_JAUSWF010000003.1"/>
</dbReference>
<feature type="domain" description="Putative Se/S carrier protein-like" evidence="1">
    <location>
        <begin position="21"/>
        <end position="67"/>
    </location>
</feature>
<name>A0A3S4Z431_9FIRM</name>
<sequence>MEQFVIAFDGQEQVYDALDATEDLGTRIIPVLPEIKESCGLALSGPIERAEEALSRIESHDIPTAGAFRYERIGKQRKVEEL</sequence>
<proteinExistence type="predicted"/>
<protein>
    <recommendedName>
        <fullName evidence="1">Putative Se/S carrier protein-like domain-containing protein</fullName>
    </recommendedName>
</protein>
<dbReference type="OrthoDB" id="3192849at2"/>
<accession>A0A3S4Z431</accession>
<dbReference type="EMBL" id="LR134523">
    <property type="protein sequence ID" value="VEJ35894.1"/>
    <property type="molecule type" value="Genomic_DNA"/>
</dbReference>
<evidence type="ECO:0000313" key="3">
    <source>
        <dbReference type="Proteomes" id="UP000269544"/>
    </source>
</evidence>
<reference evidence="2 3" key="1">
    <citation type="submission" date="2018-12" db="EMBL/GenBank/DDBJ databases">
        <authorList>
            <consortium name="Pathogen Informatics"/>
        </authorList>
    </citation>
    <scope>NUCLEOTIDE SEQUENCE [LARGE SCALE GENOMIC DNA]</scope>
    <source>
        <strain evidence="2 3">NCTC13079</strain>
    </source>
</reference>
<dbReference type="AlphaFoldDB" id="A0A3S4Z431"/>
<dbReference type="InterPro" id="IPR021778">
    <property type="entry name" value="Se/S_carrier-like"/>
</dbReference>